<dbReference type="InterPro" id="IPR027417">
    <property type="entry name" value="P-loop_NTPase"/>
</dbReference>
<sequence length="182" mass="19757">MSRAPVIAVVGPSGVGKDSVMEALAARAPGIQRVRRVITRPEGEDGEDFDRVRVETFQKRTKDGAFALHWAAHGLLYGVPKEVEDLRCHADAVLVNLSRSVLVQAQDVFGDLIVISLTADPEVLAQRLSTRGREGKTEQARRLARAQTPLPDGLAKVIEIDNSGPLEPTIVAILARLQPERA</sequence>
<dbReference type="InterPro" id="IPR008145">
    <property type="entry name" value="GK/Ca_channel_bsu"/>
</dbReference>
<accession>A0A1X7A923</accession>
<evidence type="ECO:0000256" key="6">
    <source>
        <dbReference type="HAMAP-Rule" id="MF_00836"/>
    </source>
</evidence>
<comment type="similarity">
    <text evidence="6">Belongs to the ribose 1,5-bisphosphokinase family.</text>
</comment>
<dbReference type="Pfam" id="PF13238">
    <property type="entry name" value="AAA_18"/>
    <property type="match status" value="1"/>
</dbReference>
<dbReference type="OrthoDB" id="341217at2"/>
<evidence type="ECO:0000313" key="8">
    <source>
        <dbReference type="EMBL" id="SLN73218.1"/>
    </source>
</evidence>
<dbReference type="GO" id="GO:0005524">
    <property type="term" value="F:ATP binding"/>
    <property type="evidence" value="ECO:0007669"/>
    <property type="project" value="UniProtKB-KW"/>
</dbReference>
<evidence type="ECO:0000256" key="1">
    <source>
        <dbReference type="ARBA" id="ARBA00000373"/>
    </source>
</evidence>
<dbReference type="GO" id="GO:0033863">
    <property type="term" value="F:ribose 1,5-bisphosphate phosphokinase activity"/>
    <property type="evidence" value="ECO:0007669"/>
    <property type="project" value="UniProtKB-UniRule"/>
</dbReference>
<dbReference type="RefSeq" id="WP_085824322.1">
    <property type="nucleotide sequence ID" value="NZ_FWFP01000013.1"/>
</dbReference>
<dbReference type="Proteomes" id="UP000193778">
    <property type="component" value="Unassembled WGS sequence"/>
</dbReference>
<organism evidence="8 9">
    <name type="scientific">Ruegeria meonggei</name>
    <dbReference type="NCBI Taxonomy" id="1446476"/>
    <lineage>
        <taxon>Bacteria</taxon>
        <taxon>Pseudomonadati</taxon>
        <taxon>Pseudomonadota</taxon>
        <taxon>Alphaproteobacteria</taxon>
        <taxon>Rhodobacterales</taxon>
        <taxon>Roseobacteraceae</taxon>
        <taxon>Ruegeria</taxon>
    </lineage>
</organism>
<dbReference type="SUPFAM" id="SSF52540">
    <property type="entry name" value="P-loop containing nucleoside triphosphate hydrolases"/>
    <property type="match status" value="1"/>
</dbReference>
<protein>
    <recommendedName>
        <fullName evidence="6">Ribose 1,5-bisphosphate phosphokinase PhnN</fullName>
        <ecNumber evidence="6">2.7.4.23</ecNumber>
    </recommendedName>
    <alternativeName>
        <fullName evidence="6">Ribose 1,5-bisphosphokinase</fullName>
    </alternativeName>
</protein>
<evidence type="ECO:0000256" key="5">
    <source>
        <dbReference type="ARBA" id="ARBA00022840"/>
    </source>
</evidence>
<dbReference type="AlphaFoldDB" id="A0A1X7A923"/>
<keyword evidence="5 6" id="KW-0067">ATP-binding</keyword>
<keyword evidence="3 6" id="KW-0808">Transferase</keyword>
<dbReference type="EC" id="2.7.4.23" evidence="6"/>
<dbReference type="InterPro" id="IPR012699">
    <property type="entry name" value="PhnN"/>
</dbReference>
<evidence type="ECO:0000259" key="7">
    <source>
        <dbReference type="SMART" id="SM00072"/>
    </source>
</evidence>
<evidence type="ECO:0000256" key="4">
    <source>
        <dbReference type="ARBA" id="ARBA00022741"/>
    </source>
</evidence>
<dbReference type="UniPathway" id="UPA00087">
    <property type="reaction ID" value="UER00175"/>
</dbReference>
<dbReference type="Gene3D" id="3.40.50.300">
    <property type="entry name" value="P-loop containing nucleotide triphosphate hydrolases"/>
    <property type="match status" value="1"/>
</dbReference>
<dbReference type="GO" id="GO:0005829">
    <property type="term" value="C:cytosol"/>
    <property type="evidence" value="ECO:0007669"/>
    <property type="project" value="TreeGrafter"/>
</dbReference>
<dbReference type="PANTHER" id="PTHR23117">
    <property type="entry name" value="GUANYLATE KINASE-RELATED"/>
    <property type="match status" value="1"/>
</dbReference>
<feature type="binding site" evidence="6">
    <location>
        <begin position="11"/>
        <end position="18"/>
    </location>
    <ligand>
        <name>ATP</name>
        <dbReference type="ChEBI" id="CHEBI:30616"/>
    </ligand>
</feature>
<keyword evidence="8" id="KW-0418">Kinase</keyword>
<keyword evidence="9" id="KW-1185">Reference proteome</keyword>
<reference evidence="9" key="1">
    <citation type="submission" date="2017-03" db="EMBL/GenBank/DDBJ databases">
        <authorList>
            <person name="Rodrigo-Torres L."/>
            <person name="Arahal R.D."/>
            <person name="Lucena T."/>
        </authorList>
    </citation>
    <scope>NUCLEOTIDE SEQUENCE [LARGE SCALE GENOMIC DNA]</scope>
    <source>
        <strain evidence="9">CECT 8411</strain>
    </source>
</reference>
<dbReference type="SMART" id="SM00072">
    <property type="entry name" value="GuKc"/>
    <property type="match status" value="1"/>
</dbReference>
<dbReference type="PANTHER" id="PTHR23117:SF8">
    <property type="entry name" value="RIBOSE 1,5-BISPHOSPHATE PHOSPHOKINASE PHNN"/>
    <property type="match status" value="1"/>
</dbReference>
<comment type="function">
    <text evidence="6">Catalyzes the phosphorylation of ribose 1,5-bisphosphate to 5-phospho-D-ribosyl alpha-1-diphosphate (PRPP).</text>
</comment>
<gene>
    <name evidence="6 8" type="primary">phnN</name>
    <name evidence="8" type="ORF">RUM8411_03869</name>
</gene>
<dbReference type="GO" id="GO:0019634">
    <property type="term" value="P:organic phosphonate metabolic process"/>
    <property type="evidence" value="ECO:0007669"/>
    <property type="project" value="UniProtKB-UniRule"/>
</dbReference>
<comment type="catalytic activity">
    <reaction evidence="1 6">
        <text>alpha-D-ribose 1,5-bisphosphate + ATP = 5-phospho-alpha-D-ribose 1-diphosphate + ADP</text>
        <dbReference type="Rhea" id="RHEA:20109"/>
        <dbReference type="ChEBI" id="CHEBI:30616"/>
        <dbReference type="ChEBI" id="CHEBI:58017"/>
        <dbReference type="ChEBI" id="CHEBI:68688"/>
        <dbReference type="ChEBI" id="CHEBI:456216"/>
        <dbReference type="EC" id="2.7.4.23"/>
    </reaction>
</comment>
<name>A0A1X7A923_9RHOB</name>
<dbReference type="HAMAP" id="MF_00836">
    <property type="entry name" value="PhnN"/>
    <property type="match status" value="1"/>
</dbReference>
<comment type="pathway">
    <text evidence="2 6">Metabolic intermediate biosynthesis; 5-phospho-alpha-D-ribose 1-diphosphate biosynthesis; 5-phospho-alpha-D-ribose 1-diphosphate from D-ribose 5-phosphate (route II): step 3/3.</text>
</comment>
<dbReference type="EMBL" id="FWFP01000013">
    <property type="protein sequence ID" value="SLN73218.1"/>
    <property type="molecule type" value="Genomic_DNA"/>
</dbReference>
<dbReference type="GO" id="GO:0006015">
    <property type="term" value="P:5-phosphoribose 1-diphosphate biosynthetic process"/>
    <property type="evidence" value="ECO:0007669"/>
    <property type="project" value="UniProtKB-UniRule"/>
</dbReference>
<keyword evidence="4 6" id="KW-0547">Nucleotide-binding</keyword>
<proteinExistence type="inferred from homology"/>
<evidence type="ECO:0000313" key="9">
    <source>
        <dbReference type="Proteomes" id="UP000193778"/>
    </source>
</evidence>
<evidence type="ECO:0000256" key="3">
    <source>
        <dbReference type="ARBA" id="ARBA00022679"/>
    </source>
</evidence>
<evidence type="ECO:0000256" key="2">
    <source>
        <dbReference type="ARBA" id="ARBA00005069"/>
    </source>
</evidence>
<feature type="domain" description="Guanylate kinase/L-type calcium channel beta subunit" evidence="7">
    <location>
        <begin position="3"/>
        <end position="181"/>
    </location>
</feature>